<keyword evidence="2" id="KW-1185">Reference proteome</keyword>
<sequence length="86" mass="9951">PQSASTQLTLKTSVGSLDKVGVTLRPSRRVCTRLPAVYVCWCCLCRTIVMTWCRQTSVKRSLWRMTWSLMLQRIDSNNSDGNRQWQ</sequence>
<evidence type="ECO:0000313" key="1">
    <source>
        <dbReference type="EMBL" id="CAD7002248.1"/>
    </source>
</evidence>
<organism evidence="1 2">
    <name type="scientific">Ceratitis capitata</name>
    <name type="common">Mediterranean fruit fly</name>
    <name type="synonym">Tephritis capitata</name>
    <dbReference type="NCBI Taxonomy" id="7213"/>
    <lineage>
        <taxon>Eukaryota</taxon>
        <taxon>Metazoa</taxon>
        <taxon>Ecdysozoa</taxon>
        <taxon>Arthropoda</taxon>
        <taxon>Hexapoda</taxon>
        <taxon>Insecta</taxon>
        <taxon>Pterygota</taxon>
        <taxon>Neoptera</taxon>
        <taxon>Endopterygota</taxon>
        <taxon>Diptera</taxon>
        <taxon>Brachycera</taxon>
        <taxon>Muscomorpha</taxon>
        <taxon>Tephritoidea</taxon>
        <taxon>Tephritidae</taxon>
        <taxon>Ceratitis</taxon>
        <taxon>Ceratitis</taxon>
    </lineage>
</organism>
<dbReference type="EMBL" id="CAJHJT010000034">
    <property type="protein sequence ID" value="CAD7002248.1"/>
    <property type="molecule type" value="Genomic_DNA"/>
</dbReference>
<gene>
    <name evidence="1" type="ORF">CCAP1982_LOCUS10744</name>
</gene>
<dbReference type="Proteomes" id="UP000606786">
    <property type="component" value="Unassembled WGS sequence"/>
</dbReference>
<proteinExistence type="predicted"/>
<reference evidence="1" key="1">
    <citation type="submission" date="2020-11" db="EMBL/GenBank/DDBJ databases">
        <authorList>
            <person name="Whitehead M."/>
        </authorList>
    </citation>
    <scope>NUCLEOTIDE SEQUENCE</scope>
    <source>
        <strain evidence="1">EGII</strain>
    </source>
</reference>
<comment type="caution">
    <text evidence="1">The sequence shown here is derived from an EMBL/GenBank/DDBJ whole genome shotgun (WGS) entry which is preliminary data.</text>
</comment>
<name>A0A811UVB3_CERCA</name>
<accession>A0A811UVB3</accession>
<dbReference type="AlphaFoldDB" id="A0A811UVB3"/>
<feature type="non-terminal residue" evidence="1">
    <location>
        <position position="1"/>
    </location>
</feature>
<evidence type="ECO:0000313" key="2">
    <source>
        <dbReference type="Proteomes" id="UP000606786"/>
    </source>
</evidence>
<protein>
    <submittedName>
        <fullName evidence="1">(Mediterranean fruit fly) hypothetical protein</fullName>
    </submittedName>
</protein>